<gene>
    <name evidence="10" type="ORF">F4560_005252</name>
</gene>
<keyword evidence="4" id="KW-0731">Sigma factor</keyword>
<dbReference type="SUPFAM" id="SSF88946">
    <property type="entry name" value="Sigma2 domain of RNA polymerase sigma factors"/>
    <property type="match status" value="1"/>
</dbReference>
<dbReference type="NCBIfam" id="TIGR02937">
    <property type="entry name" value="sigma70-ECF"/>
    <property type="match status" value="1"/>
</dbReference>
<dbReference type="InterPro" id="IPR007627">
    <property type="entry name" value="RNA_pol_sigma70_r2"/>
</dbReference>
<reference evidence="10 11" key="1">
    <citation type="submission" date="2020-08" db="EMBL/GenBank/DDBJ databases">
        <title>Sequencing the genomes of 1000 actinobacteria strains.</title>
        <authorList>
            <person name="Klenk H.-P."/>
        </authorList>
    </citation>
    <scope>NUCLEOTIDE SEQUENCE [LARGE SCALE GENOMIC DNA]</scope>
    <source>
        <strain evidence="10 11">DSM 45486</strain>
    </source>
</reference>
<proteinExistence type="inferred from homology"/>
<dbReference type="InterPro" id="IPR052704">
    <property type="entry name" value="ECF_Sigma-70_Domain"/>
</dbReference>
<dbReference type="InterPro" id="IPR036388">
    <property type="entry name" value="WH-like_DNA-bd_sf"/>
</dbReference>
<accession>A0A7W9M2Z1</accession>
<evidence type="ECO:0000256" key="6">
    <source>
        <dbReference type="SAM" id="MobiDB-lite"/>
    </source>
</evidence>
<organism evidence="10 11">
    <name type="scientific">Saccharothrix ecbatanensis</name>
    <dbReference type="NCBI Taxonomy" id="1105145"/>
    <lineage>
        <taxon>Bacteria</taxon>
        <taxon>Bacillati</taxon>
        <taxon>Actinomycetota</taxon>
        <taxon>Actinomycetes</taxon>
        <taxon>Pseudonocardiales</taxon>
        <taxon>Pseudonocardiaceae</taxon>
        <taxon>Saccharothrix</taxon>
    </lineage>
</organism>
<dbReference type="Gene3D" id="3.10.450.50">
    <property type="match status" value="1"/>
</dbReference>
<dbReference type="InterPro" id="IPR037401">
    <property type="entry name" value="SnoaL-like"/>
</dbReference>
<dbReference type="PANTHER" id="PTHR30173:SF36">
    <property type="entry name" value="ECF RNA POLYMERASE SIGMA FACTOR SIGJ"/>
    <property type="match status" value="1"/>
</dbReference>
<dbReference type="CDD" id="cd06171">
    <property type="entry name" value="Sigma70_r4"/>
    <property type="match status" value="1"/>
</dbReference>
<evidence type="ECO:0000256" key="1">
    <source>
        <dbReference type="ARBA" id="ARBA00010641"/>
    </source>
</evidence>
<dbReference type="Gene3D" id="1.10.1740.10">
    <property type="match status" value="1"/>
</dbReference>
<sequence>MSSTTRAADEDFVTAADPFRRELLAHCYRMLGSVHEAEDLVQEIYLLAWRGYPNFEGRSSLRTWLHRIATRACLKALERRARRPMPSGLAGPSDDPEAPLAPKQPEIPWLQPIPDALFGSTPADPATTVESRHITRLAFAAALQHLSPRQRAVLLLRDVLAWRAAEVAELLGTTTAAVNSALQRARARLAEADPAEDQVVQPTDPDRRALVDRYATAFENADMPGLVRLLTEDAVLEMPPIPTWFAGRTNVERFLSTRLRTPGAMRMVPTQANGQPAFGVYMRDAKGEHLAHALMVLTLAGAGISRITLFHDPGLFPVFRLPDHLA</sequence>
<dbReference type="Pfam" id="PF08281">
    <property type="entry name" value="Sigma70_r4_2"/>
    <property type="match status" value="1"/>
</dbReference>
<dbReference type="GO" id="GO:0016987">
    <property type="term" value="F:sigma factor activity"/>
    <property type="evidence" value="ECO:0007669"/>
    <property type="project" value="UniProtKB-KW"/>
</dbReference>
<dbReference type="NCBIfam" id="NF006089">
    <property type="entry name" value="PRK08241.1"/>
    <property type="match status" value="1"/>
</dbReference>
<dbReference type="GO" id="GO:0006352">
    <property type="term" value="P:DNA-templated transcription initiation"/>
    <property type="evidence" value="ECO:0007669"/>
    <property type="project" value="InterPro"/>
</dbReference>
<evidence type="ECO:0000256" key="3">
    <source>
        <dbReference type="ARBA" id="ARBA00023015"/>
    </source>
</evidence>
<dbReference type="Pfam" id="PF04542">
    <property type="entry name" value="Sigma70_r2"/>
    <property type="match status" value="1"/>
</dbReference>
<evidence type="ECO:0000259" key="7">
    <source>
        <dbReference type="Pfam" id="PF04542"/>
    </source>
</evidence>
<comment type="subunit">
    <text evidence="2">Interacts transiently with the RNA polymerase catalytic core formed by RpoA, RpoB, RpoC and RpoZ (2 alpha, 1 beta, 1 beta' and 1 omega subunit) to form the RNA polymerase holoenzyme that can initiate transcription.</text>
</comment>
<dbReference type="InterPro" id="IPR013324">
    <property type="entry name" value="RNA_pol_sigma_r3/r4-like"/>
</dbReference>
<feature type="domain" description="RNA polymerase sigma factor 70 region 4 type 2" evidence="8">
    <location>
        <begin position="137"/>
        <end position="189"/>
    </location>
</feature>
<dbReference type="EMBL" id="JACHMO010000001">
    <property type="protein sequence ID" value="MBB5805484.1"/>
    <property type="molecule type" value="Genomic_DNA"/>
</dbReference>
<comment type="caution">
    <text evidence="10">The sequence shown here is derived from an EMBL/GenBank/DDBJ whole genome shotgun (WGS) entry which is preliminary data.</text>
</comment>
<keyword evidence="3" id="KW-0805">Transcription regulation</keyword>
<dbReference type="GO" id="GO:0003677">
    <property type="term" value="F:DNA binding"/>
    <property type="evidence" value="ECO:0007669"/>
    <property type="project" value="InterPro"/>
</dbReference>
<evidence type="ECO:0000313" key="11">
    <source>
        <dbReference type="Proteomes" id="UP000552097"/>
    </source>
</evidence>
<dbReference type="InterPro" id="IPR014305">
    <property type="entry name" value="RNA_pol_sigma-G_actinobac"/>
</dbReference>
<dbReference type="InterPro" id="IPR032710">
    <property type="entry name" value="NTF2-like_dom_sf"/>
</dbReference>
<keyword evidence="5" id="KW-0804">Transcription</keyword>
<dbReference type="RefSeq" id="WP_184924034.1">
    <property type="nucleotide sequence ID" value="NZ_JACHMO010000001.1"/>
</dbReference>
<evidence type="ECO:0000259" key="9">
    <source>
        <dbReference type="Pfam" id="PF12680"/>
    </source>
</evidence>
<feature type="region of interest" description="Disordered" evidence="6">
    <location>
        <begin position="83"/>
        <end position="105"/>
    </location>
</feature>
<dbReference type="PANTHER" id="PTHR30173">
    <property type="entry name" value="SIGMA 19 FACTOR"/>
    <property type="match status" value="1"/>
</dbReference>
<dbReference type="SUPFAM" id="SSF88659">
    <property type="entry name" value="Sigma3 and sigma4 domains of RNA polymerase sigma factors"/>
    <property type="match status" value="1"/>
</dbReference>
<dbReference type="InterPro" id="IPR014284">
    <property type="entry name" value="RNA_pol_sigma-70_dom"/>
</dbReference>
<dbReference type="NCBIfam" id="TIGR02960">
    <property type="entry name" value="SigX5"/>
    <property type="match status" value="1"/>
</dbReference>
<feature type="domain" description="RNA polymerase sigma-70 region 2" evidence="7">
    <location>
        <begin position="19"/>
        <end position="83"/>
    </location>
</feature>
<feature type="domain" description="SnoaL-like" evidence="9">
    <location>
        <begin position="211"/>
        <end position="274"/>
    </location>
</feature>
<dbReference type="Gene3D" id="1.10.10.10">
    <property type="entry name" value="Winged helix-like DNA-binding domain superfamily/Winged helix DNA-binding domain"/>
    <property type="match status" value="1"/>
</dbReference>
<evidence type="ECO:0000313" key="10">
    <source>
        <dbReference type="EMBL" id="MBB5805484.1"/>
    </source>
</evidence>
<dbReference type="AlphaFoldDB" id="A0A7W9M2Z1"/>
<evidence type="ECO:0000256" key="5">
    <source>
        <dbReference type="ARBA" id="ARBA00023163"/>
    </source>
</evidence>
<keyword evidence="11" id="KW-1185">Reference proteome</keyword>
<dbReference type="Proteomes" id="UP000552097">
    <property type="component" value="Unassembled WGS sequence"/>
</dbReference>
<dbReference type="Pfam" id="PF12680">
    <property type="entry name" value="SnoaL_2"/>
    <property type="match status" value="1"/>
</dbReference>
<dbReference type="InterPro" id="IPR013249">
    <property type="entry name" value="RNA_pol_sigma70_r4_t2"/>
</dbReference>
<evidence type="ECO:0000259" key="8">
    <source>
        <dbReference type="Pfam" id="PF08281"/>
    </source>
</evidence>
<comment type="similarity">
    <text evidence="1">Belongs to the sigma-70 factor family. ECF subfamily.</text>
</comment>
<evidence type="ECO:0000256" key="2">
    <source>
        <dbReference type="ARBA" id="ARBA00011344"/>
    </source>
</evidence>
<evidence type="ECO:0000256" key="4">
    <source>
        <dbReference type="ARBA" id="ARBA00023082"/>
    </source>
</evidence>
<protein>
    <submittedName>
        <fullName evidence="10">RNA polymerase sigma-70 factor (ECF subfamily)</fullName>
    </submittedName>
</protein>
<name>A0A7W9M2Z1_9PSEU</name>
<dbReference type="SUPFAM" id="SSF54427">
    <property type="entry name" value="NTF2-like"/>
    <property type="match status" value="1"/>
</dbReference>
<dbReference type="InterPro" id="IPR013325">
    <property type="entry name" value="RNA_pol_sigma_r2"/>
</dbReference>